<evidence type="ECO:0000256" key="4">
    <source>
        <dbReference type="ARBA" id="ARBA00022989"/>
    </source>
</evidence>
<sequence length="420" mass="46776">MKKILKITSMSAFLTLFKMLIGFVISKAAAVYAGPAGVVVLGQMQSLIGSVMGILNAPVSTGVIKYTSENGDKNSFWWWRASFIILCSISIPVIFCMIIYSGFISYHVLGSSEYKWLIIITSLTLPVAAIGTLITSIFNGLELYRKYLISGALSTVITFFIMIFLILKYNINGVLIAAGIQGGLTGIVLVVLAINSHWCKLSNFIGKVNKKQLKNISKFFVMTAISAMLFPATILIVRSIISNAVGLQSAGNWQAVWRISEAYLAVITMALSTYYLPKLAKTNGYYNIKAEIHYVLKFILPTIVLMATFVFFCRDLLISILFTKEFSLARELFAVQLIGDVIKIISWLYAYPVLAHGKAKVYIITELSFSFLLVGLTYLFVHRFGVHGANYAFALNYFLYLVLMRIILKRITFDEGEGKL</sequence>
<feature type="transmembrane region" description="Helical" evidence="6">
    <location>
        <begin position="333"/>
        <end position="354"/>
    </location>
</feature>
<accession>A0ABD7KB01</accession>
<dbReference type="AlphaFoldDB" id="A0ABD7KB01"/>
<dbReference type="InterPro" id="IPR050833">
    <property type="entry name" value="Poly_Biosynth_Transport"/>
</dbReference>
<evidence type="ECO:0000313" key="8">
    <source>
        <dbReference type="Proteomes" id="UP000077278"/>
    </source>
</evidence>
<evidence type="ECO:0000256" key="2">
    <source>
        <dbReference type="ARBA" id="ARBA00022475"/>
    </source>
</evidence>
<feature type="transmembrane region" description="Helical" evidence="6">
    <location>
        <begin position="173"/>
        <end position="198"/>
    </location>
</feature>
<gene>
    <name evidence="7" type="primary">wzxE_1</name>
    <name evidence="7" type="ORF">SAMEA2273136_00224</name>
</gene>
<comment type="caution">
    <text evidence="7">The sequence shown here is derived from an EMBL/GenBank/DDBJ whole genome shotgun (WGS) entry which is preliminary data.</text>
</comment>
<organism evidence="7 8">
    <name type="scientific">Enterobacter roggenkampii</name>
    <dbReference type="NCBI Taxonomy" id="1812935"/>
    <lineage>
        <taxon>Bacteria</taxon>
        <taxon>Pseudomonadati</taxon>
        <taxon>Pseudomonadota</taxon>
        <taxon>Gammaproteobacteria</taxon>
        <taxon>Enterobacterales</taxon>
        <taxon>Enterobacteriaceae</taxon>
        <taxon>Enterobacter</taxon>
        <taxon>Enterobacter cloacae complex</taxon>
    </lineage>
</organism>
<evidence type="ECO:0000313" key="7">
    <source>
        <dbReference type="EMBL" id="SAB33449.1"/>
    </source>
</evidence>
<evidence type="ECO:0000256" key="5">
    <source>
        <dbReference type="ARBA" id="ARBA00023136"/>
    </source>
</evidence>
<feature type="transmembrane region" description="Helical" evidence="6">
    <location>
        <begin position="116"/>
        <end position="135"/>
    </location>
</feature>
<reference evidence="7 8" key="1">
    <citation type="submission" date="2016-03" db="EMBL/GenBank/DDBJ databases">
        <authorList>
            <consortium name="Pathogen Informatics"/>
        </authorList>
    </citation>
    <scope>NUCLEOTIDE SEQUENCE [LARGE SCALE GENOMIC DNA]</scope>
    <source>
        <strain evidence="8">e264</strain>
    </source>
</reference>
<dbReference type="PANTHER" id="PTHR30250:SF30">
    <property type="entry name" value="LIPID III FLIPPASE"/>
    <property type="match status" value="1"/>
</dbReference>
<evidence type="ECO:0000256" key="1">
    <source>
        <dbReference type="ARBA" id="ARBA00004651"/>
    </source>
</evidence>
<feature type="transmembrane region" description="Helical" evidence="6">
    <location>
        <begin position="76"/>
        <end position="104"/>
    </location>
</feature>
<feature type="transmembrane region" description="Helical" evidence="6">
    <location>
        <begin position="261"/>
        <end position="277"/>
    </location>
</feature>
<proteinExistence type="predicted"/>
<dbReference type="GO" id="GO:0005886">
    <property type="term" value="C:plasma membrane"/>
    <property type="evidence" value="ECO:0007669"/>
    <property type="project" value="UniProtKB-SubCell"/>
</dbReference>
<protein>
    <submittedName>
        <fullName evidence="7">WzxE protein</fullName>
    </submittedName>
</protein>
<dbReference type="CDD" id="cd13125">
    <property type="entry name" value="MATE_like_10"/>
    <property type="match status" value="1"/>
</dbReference>
<feature type="transmembrane region" description="Helical" evidence="6">
    <location>
        <begin position="388"/>
        <end position="408"/>
    </location>
</feature>
<name>A0ABD7KB01_9ENTR</name>
<keyword evidence="2" id="KW-1003">Cell membrane</keyword>
<feature type="transmembrane region" description="Helical" evidence="6">
    <location>
        <begin position="43"/>
        <end position="64"/>
    </location>
</feature>
<feature type="transmembrane region" description="Helical" evidence="6">
    <location>
        <begin position="361"/>
        <end position="382"/>
    </location>
</feature>
<dbReference type="InterPro" id="IPR044550">
    <property type="entry name" value="WzxE"/>
</dbReference>
<dbReference type="RefSeq" id="WP_024908087.1">
    <property type="nucleotide sequence ID" value="NZ_FKDD01000001.1"/>
</dbReference>
<dbReference type="Proteomes" id="UP000077278">
    <property type="component" value="Unassembled WGS sequence"/>
</dbReference>
<evidence type="ECO:0000256" key="3">
    <source>
        <dbReference type="ARBA" id="ARBA00022692"/>
    </source>
</evidence>
<dbReference type="PANTHER" id="PTHR30250">
    <property type="entry name" value="PST FAMILY PREDICTED COLANIC ACID TRANSPORTER"/>
    <property type="match status" value="1"/>
</dbReference>
<keyword evidence="5 6" id="KW-0472">Membrane</keyword>
<feature type="transmembrane region" description="Helical" evidence="6">
    <location>
        <begin position="147"/>
        <end position="167"/>
    </location>
</feature>
<feature type="transmembrane region" description="Helical" evidence="6">
    <location>
        <begin position="219"/>
        <end position="241"/>
    </location>
</feature>
<comment type="subcellular location">
    <subcellularLocation>
        <location evidence="1">Cell membrane</location>
        <topology evidence="1">Multi-pass membrane protein</topology>
    </subcellularLocation>
</comment>
<keyword evidence="3 6" id="KW-0812">Transmembrane</keyword>
<dbReference type="EMBL" id="FKDD01000001">
    <property type="protein sequence ID" value="SAB33449.1"/>
    <property type="molecule type" value="Genomic_DNA"/>
</dbReference>
<evidence type="ECO:0000256" key="6">
    <source>
        <dbReference type="SAM" id="Phobius"/>
    </source>
</evidence>
<feature type="transmembrane region" description="Helical" evidence="6">
    <location>
        <begin position="298"/>
        <end position="321"/>
    </location>
</feature>
<keyword evidence="4 6" id="KW-1133">Transmembrane helix</keyword>